<dbReference type="EMBL" id="CBUK010000083">
    <property type="protein sequence ID" value="CDI58585.1"/>
    <property type="molecule type" value="Genomic_DNA"/>
</dbReference>
<proteinExistence type="predicted"/>
<organism evidence="1 2">
    <name type="scientific">Lactobacillus helveticus CIRM-BIA 951</name>
    <dbReference type="NCBI Taxonomy" id="1226334"/>
    <lineage>
        <taxon>Bacteria</taxon>
        <taxon>Bacillati</taxon>
        <taxon>Bacillota</taxon>
        <taxon>Bacilli</taxon>
        <taxon>Lactobacillales</taxon>
        <taxon>Lactobacillaceae</taxon>
        <taxon>Lactobacillus</taxon>
    </lineage>
</organism>
<evidence type="ECO:0000313" key="2">
    <source>
        <dbReference type="Proteomes" id="UP000017248"/>
    </source>
</evidence>
<dbReference type="RefSeq" id="WP_023190925.1">
    <property type="nucleotide sequence ID" value="NZ_HG530838.1"/>
</dbReference>
<reference evidence="1" key="1">
    <citation type="submission" date="2013-09" db="EMBL/GenBank/DDBJ databases">
        <title>Draft Genome Sequence of five Lactobacillus helveticus strains CIRM-BIA 101T, 103, 104, 951 and 953 isolated from milk product.</title>
        <authorList>
            <person name="Valence F."/>
            <person name="Chuat V."/>
            <person name="Ma L."/>
            <person name="Creno S."/>
            <person name="Falentin H."/>
            <person name="Lortal S."/>
            <person name="Bizet C."/>
            <person name="Clermont D."/>
            <person name="Loux V."/>
            <person name="Bouchier C."/>
            <person name="Cousin S."/>
        </authorList>
    </citation>
    <scope>NUCLEOTIDE SEQUENCE [LARGE SCALE GENOMIC DNA]</scope>
    <source>
        <strain evidence="1">CIRM-BIA 951</strain>
    </source>
</reference>
<dbReference type="Proteomes" id="UP000017248">
    <property type="component" value="Unassembled WGS sequence"/>
</dbReference>
<keyword evidence="2" id="KW-1185">Reference proteome</keyword>
<comment type="caution">
    <text evidence="1">The sequence shown here is derived from an EMBL/GenBank/DDBJ whole genome shotgun (WGS) entry which is preliminary data.</text>
</comment>
<gene>
    <name evidence="1" type="ORF">LHCIRMBIA951_00817</name>
</gene>
<name>U6F7P3_LACHE</name>
<dbReference type="HOGENOM" id="CLU_1684348_0_0_9"/>
<dbReference type="AlphaFoldDB" id="U6F7P3"/>
<sequence length="156" mass="18136">MERKDVNEFLKKDFWGYMYDGGIHPGKLTGASFDLAPSGHSNINTTEKSYVEILSKAERAEYLALTILRAIKECTNLTYHGKHRAILEAYYIENLNNSQVRLKVGMTDAEYKPAKKAALIEFIKRYDYWREARDCPELPELFYPQKTKKHPKAIEK</sequence>
<evidence type="ECO:0000313" key="1">
    <source>
        <dbReference type="EMBL" id="CDI58585.1"/>
    </source>
</evidence>
<evidence type="ECO:0008006" key="3">
    <source>
        <dbReference type="Google" id="ProtNLM"/>
    </source>
</evidence>
<accession>U6F7P3</accession>
<protein>
    <recommendedName>
        <fullName evidence="3">Phage transcriptional regulator, ArpU family</fullName>
    </recommendedName>
</protein>